<organism evidence="2 3">
    <name type="scientific">Mucuna pruriens</name>
    <name type="common">Velvet bean</name>
    <name type="synonym">Dolichos pruriens</name>
    <dbReference type="NCBI Taxonomy" id="157652"/>
    <lineage>
        <taxon>Eukaryota</taxon>
        <taxon>Viridiplantae</taxon>
        <taxon>Streptophyta</taxon>
        <taxon>Embryophyta</taxon>
        <taxon>Tracheophyta</taxon>
        <taxon>Spermatophyta</taxon>
        <taxon>Magnoliopsida</taxon>
        <taxon>eudicotyledons</taxon>
        <taxon>Gunneridae</taxon>
        <taxon>Pentapetalae</taxon>
        <taxon>rosids</taxon>
        <taxon>fabids</taxon>
        <taxon>Fabales</taxon>
        <taxon>Fabaceae</taxon>
        <taxon>Papilionoideae</taxon>
        <taxon>50 kb inversion clade</taxon>
        <taxon>NPAAA clade</taxon>
        <taxon>indigoferoid/millettioid clade</taxon>
        <taxon>Phaseoleae</taxon>
        <taxon>Mucuna</taxon>
    </lineage>
</organism>
<name>A0A371EL91_MUCPR</name>
<dbReference type="EMBL" id="QJKJ01013258">
    <property type="protein sequence ID" value="RDX66818.1"/>
    <property type="molecule type" value="Genomic_DNA"/>
</dbReference>
<accession>A0A371EL91</accession>
<feature type="compositionally biased region" description="Basic and acidic residues" evidence="1">
    <location>
        <begin position="51"/>
        <end position="64"/>
    </location>
</feature>
<evidence type="ECO:0000313" key="3">
    <source>
        <dbReference type="Proteomes" id="UP000257109"/>
    </source>
</evidence>
<evidence type="ECO:0000313" key="2">
    <source>
        <dbReference type="EMBL" id="RDX66818.1"/>
    </source>
</evidence>
<keyword evidence="3" id="KW-1185">Reference proteome</keyword>
<sequence length="156" mass="18048">MAQFLHDLKREMQDVMELQHYRNLSELVHQAIKIEMQLWRRRASRKISGWKGKEKRKDRASREKSSKKRSKASIGQKELTPFSTPMRPKASSINCFQCLRNVHIASQCTNRSFMIVKDDGNIRSESSIEEVSTSNEFKNLSDGSHYGGTCLWLGDL</sequence>
<dbReference type="PANTHER" id="PTHR35046">
    <property type="entry name" value="ZINC KNUCKLE (CCHC-TYPE) FAMILY PROTEIN"/>
    <property type="match status" value="1"/>
</dbReference>
<dbReference type="AlphaFoldDB" id="A0A371EL91"/>
<feature type="region of interest" description="Disordered" evidence="1">
    <location>
        <begin position="49"/>
        <end position="85"/>
    </location>
</feature>
<dbReference type="PANTHER" id="PTHR35046:SF9">
    <property type="entry name" value="RNA-DIRECTED DNA POLYMERASE"/>
    <property type="match status" value="1"/>
</dbReference>
<comment type="caution">
    <text evidence="2">The sequence shown here is derived from an EMBL/GenBank/DDBJ whole genome shotgun (WGS) entry which is preliminary data.</text>
</comment>
<dbReference type="Proteomes" id="UP000257109">
    <property type="component" value="Unassembled WGS sequence"/>
</dbReference>
<proteinExistence type="predicted"/>
<feature type="non-terminal residue" evidence="2">
    <location>
        <position position="1"/>
    </location>
</feature>
<gene>
    <name evidence="2" type="ORF">CR513_54370</name>
</gene>
<protein>
    <submittedName>
        <fullName evidence="2">Uncharacterized protein</fullName>
    </submittedName>
</protein>
<reference evidence="2" key="1">
    <citation type="submission" date="2018-05" db="EMBL/GenBank/DDBJ databases">
        <title>Draft genome of Mucuna pruriens seed.</title>
        <authorList>
            <person name="Nnadi N.E."/>
            <person name="Vos R."/>
            <person name="Hasami M.H."/>
            <person name="Devisetty U.K."/>
            <person name="Aguiy J.C."/>
        </authorList>
    </citation>
    <scope>NUCLEOTIDE SEQUENCE [LARGE SCALE GENOMIC DNA]</scope>
    <source>
        <strain evidence="2">JCA_2017</strain>
    </source>
</reference>
<evidence type="ECO:0000256" key="1">
    <source>
        <dbReference type="SAM" id="MobiDB-lite"/>
    </source>
</evidence>